<feature type="transmembrane region" description="Helical" evidence="1">
    <location>
        <begin position="104"/>
        <end position="124"/>
    </location>
</feature>
<evidence type="ECO:0000313" key="3">
    <source>
        <dbReference type="Proteomes" id="UP000645966"/>
    </source>
</evidence>
<comment type="caution">
    <text evidence="2">The sequence shown here is derived from an EMBL/GenBank/DDBJ whole genome shotgun (WGS) entry which is preliminary data.</text>
</comment>
<accession>A0A934M6H5</accession>
<dbReference type="RefSeq" id="WP_198737679.1">
    <property type="nucleotide sequence ID" value="NZ_JAEIOS010000010.1"/>
</dbReference>
<gene>
    <name evidence="2" type="ORF">JDV75_02435</name>
</gene>
<evidence type="ECO:0000313" key="2">
    <source>
        <dbReference type="EMBL" id="MBI8988624.1"/>
    </source>
</evidence>
<keyword evidence="3" id="KW-1185">Reference proteome</keyword>
<keyword evidence="1" id="KW-0472">Membrane</keyword>
<proteinExistence type="predicted"/>
<dbReference type="Proteomes" id="UP000645966">
    <property type="component" value="Unassembled WGS sequence"/>
</dbReference>
<reference evidence="2" key="1">
    <citation type="submission" date="2020-12" db="EMBL/GenBank/DDBJ databases">
        <title>Genome public.</title>
        <authorList>
            <person name="Sun Q."/>
        </authorList>
    </citation>
    <scope>NUCLEOTIDE SEQUENCE</scope>
    <source>
        <strain evidence="2">CCM 8863</strain>
    </source>
</reference>
<organism evidence="2 3">
    <name type="scientific">Corynebacterium meridianum</name>
    <dbReference type="NCBI Taxonomy" id="2765363"/>
    <lineage>
        <taxon>Bacteria</taxon>
        <taxon>Bacillati</taxon>
        <taxon>Actinomycetota</taxon>
        <taxon>Actinomycetes</taxon>
        <taxon>Mycobacteriales</taxon>
        <taxon>Corynebacteriaceae</taxon>
        <taxon>Corynebacterium</taxon>
    </lineage>
</organism>
<sequence length="165" mass="17458">MTGYIAVAVFAIGLSHVLVTLISLIGTRSTAQRAWAAASKLRPVDTVAEFELLSRCDCPPLRDFPALDNYIAGRDDETIPDAEFGMIRSDLRRRAHLWGTTAKVLWTVMLVLSAVSAPALIAGAATDRGGIITCLITVALAAAASWATTAASVLRSHAVKVPAPF</sequence>
<protein>
    <submittedName>
        <fullName evidence="2">Uncharacterized protein</fullName>
    </submittedName>
</protein>
<evidence type="ECO:0000256" key="1">
    <source>
        <dbReference type="SAM" id="Phobius"/>
    </source>
</evidence>
<name>A0A934M6H5_9CORY</name>
<dbReference type="EMBL" id="JAEIOS010000010">
    <property type="protein sequence ID" value="MBI8988624.1"/>
    <property type="molecule type" value="Genomic_DNA"/>
</dbReference>
<feature type="transmembrane region" description="Helical" evidence="1">
    <location>
        <begin position="6"/>
        <end position="25"/>
    </location>
</feature>
<dbReference type="AlphaFoldDB" id="A0A934M6H5"/>
<keyword evidence="1" id="KW-0812">Transmembrane</keyword>
<feature type="transmembrane region" description="Helical" evidence="1">
    <location>
        <begin position="130"/>
        <end position="154"/>
    </location>
</feature>
<keyword evidence="1" id="KW-1133">Transmembrane helix</keyword>